<comment type="caution">
    <text evidence="1">The sequence shown here is derived from an EMBL/GenBank/DDBJ whole genome shotgun (WGS) entry which is preliminary data.</text>
</comment>
<gene>
    <name evidence="1" type="ORF">IAR55_002005</name>
</gene>
<evidence type="ECO:0000313" key="2">
    <source>
        <dbReference type="Proteomes" id="UP001388673"/>
    </source>
</evidence>
<dbReference type="PANTHER" id="PTHR34863">
    <property type="entry name" value="EXPRESSED PROTEIN"/>
    <property type="match status" value="1"/>
</dbReference>
<dbReference type="Gene3D" id="3.90.70.80">
    <property type="match status" value="1"/>
</dbReference>
<dbReference type="KEGG" id="kne:92179264"/>
<dbReference type="AlphaFoldDB" id="A0AAW0Z3Z7"/>
<dbReference type="EMBL" id="JBCAWK010000003">
    <property type="protein sequence ID" value="KAK8864749.1"/>
    <property type="molecule type" value="Genomic_DNA"/>
</dbReference>
<evidence type="ECO:0008006" key="3">
    <source>
        <dbReference type="Google" id="ProtNLM"/>
    </source>
</evidence>
<dbReference type="PANTHER" id="PTHR34863:SF1">
    <property type="entry name" value="OTU DOMAIN-CONTAINING PROTEIN"/>
    <property type="match status" value="1"/>
</dbReference>
<dbReference type="CDD" id="cd22744">
    <property type="entry name" value="OTU"/>
    <property type="match status" value="1"/>
</dbReference>
<dbReference type="Proteomes" id="UP001388673">
    <property type="component" value="Unassembled WGS sequence"/>
</dbReference>
<evidence type="ECO:0000313" key="1">
    <source>
        <dbReference type="EMBL" id="KAK8864749.1"/>
    </source>
</evidence>
<keyword evidence="2" id="KW-1185">Reference proteome</keyword>
<protein>
    <recommendedName>
        <fullName evidence="3">OTU domain-containing protein</fullName>
    </recommendedName>
</protein>
<sequence length="385" mass="43689">MGGFRLEVSVRARTLAEARRLVEGTPFLDYNFWINPTASHPALGHLKLEAKLVSKEGLISNAQWMYKQVIDSKLLNVIDSKLLNVRSATKTNKQHFRLMVDLFASFGWNGGKRRPTKSEAVNAWWLGRTEGSGGISLEDRILQHITNTYNTNGLVIQLWDHIKQHIKQVPCQVEPKNPNHRLWVKRRKPFALYCCVKGCKGALSAGNAERWFANLVVNGILPWEAIGMEEEEQIEATPQPIQTLSLPFRPNAFAIPPLEQLHRVNVKPAMLKTNWNLKDGNCMFSAFAKAFKGEQLSASKARDSAVMWGLENSEFLDPFIDGDNPTKVEDYLLKMSRKMLKKAEDGTFIWMKLGDSATLDHPIPLYLESEHYENLVQYDEVLGSD</sequence>
<proteinExistence type="predicted"/>
<accession>A0AAW0Z3Z7</accession>
<organism evidence="1 2">
    <name type="scientific">Kwoniella newhampshirensis</name>
    <dbReference type="NCBI Taxonomy" id="1651941"/>
    <lineage>
        <taxon>Eukaryota</taxon>
        <taxon>Fungi</taxon>
        <taxon>Dikarya</taxon>
        <taxon>Basidiomycota</taxon>
        <taxon>Agaricomycotina</taxon>
        <taxon>Tremellomycetes</taxon>
        <taxon>Tremellales</taxon>
        <taxon>Cryptococcaceae</taxon>
        <taxon>Kwoniella</taxon>
    </lineage>
</organism>
<name>A0AAW0Z3Z7_9TREE</name>
<reference evidence="1 2" key="1">
    <citation type="journal article" date="2024" name="bioRxiv">
        <title>Comparative genomics of Cryptococcus and Kwoniella reveals pathogenesis evolution and contrasting karyotype dynamics via intercentromeric recombination or chromosome fusion.</title>
        <authorList>
            <person name="Coelho M.A."/>
            <person name="David-Palma M."/>
            <person name="Shea T."/>
            <person name="Bowers K."/>
            <person name="McGinley-Smith S."/>
            <person name="Mohammad A.W."/>
            <person name="Gnirke A."/>
            <person name="Yurkov A.M."/>
            <person name="Nowrousian M."/>
            <person name="Sun S."/>
            <person name="Cuomo C.A."/>
            <person name="Heitman J."/>
        </authorList>
    </citation>
    <scope>NUCLEOTIDE SEQUENCE [LARGE SCALE GENOMIC DNA]</scope>
    <source>
        <strain evidence="1 2">CBS 13917</strain>
    </source>
</reference>
<dbReference type="GeneID" id="92179264"/>
<dbReference type="RefSeq" id="XP_066805045.1">
    <property type="nucleotide sequence ID" value="XM_066945122.1"/>
</dbReference>